<sequence length="116" mass="12276">MVPVTHAPSCRRRRRCVITARNADRSRASASERFLDKDDDDCSVGPSAAVAPSVSSRLLSCPPLGPPLCGVALLERFLLSHGKFPPPPPPFITAVALRELGRGSGEAARNALAMMG</sequence>
<proteinExistence type="predicted"/>
<organism evidence="1">
    <name type="scientific">Arundo donax</name>
    <name type="common">Giant reed</name>
    <name type="synonym">Donax arundinaceus</name>
    <dbReference type="NCBI Taxonomy" id="35708"/>
    <lineage>
        <taxon>Eukaryota</taxon>
        <taxon>Viridiplantae</taxon>
        <taxon>Streptophyta</taxon>
        <taxon>Embryophyta</taxon>
        <taxon>Tracheophyta</taxon>
        <taxon>Spermatophyta</taxon>
        <taxon>Magnoliopsida</taxon>
        <taxon>Liliopsida</taxon>
        <taxon>Poales</taxon>
        <taxon>Poaceae</taxon>
        <taxon>PACMAD clade</taxon>
        <taxon>Arundinoideae</taxon>
        <taxon>Arundineae</taxon>
        <taxon>Arundo</taxon>
    </lineage>
</organism>
<accession>A0A0A9FPX6</accession>
<name>A0A0A9FPX6_ARUDO</name>
<reference evidence="1" key="2">
    <citation type="journal article" date="2015" name="Data Brief">
        <title>Shoot transcriptome of the giant reed, Arundo donax.</title>
        <authorList>
            <person name="Barrero R.A."/>
            <person name="Guerrero F.D."/>
            <person name="Moolhuijzen P."/>
            <person name="Goolsby J.A."/>
            <person name="Tidwell J."/>
            <person name="Bellgard S.E."/>
            <person name="Bellgard M.I."/>
        </authorList>
    </citation>
    <scope>NUCLEOTIDE SEQUENCE</scope>
    <source>
        <tissue evidence="1">Shoot tissue taken approximately 20 cm above the soil surface</tissue>
    </source>
</reference>
<dbReference type="AlphaFoldDB" id="A0A0A9FPX6"/>
<protein>
    <submittedName>
        <fullName evidence="1">Uncharacterized protein</fullName>
    </submittedName>
</protein>
<reference evidence="1" key="1">
    <citation type="submission" date="2014-09" db="EMBL/GenBank/DDBJ databases">
        <authorList>
            <person name="Magalhaes I.L.F."/>
            <person name="Oliveira U."/>
            <person name="Santos F.R."/>
            <person name="Vidigal T.H.D.A."/>
            <person name="Brescovit A.D."/>
            <person name="Santos A.J."/>
        </authorList>
    </citation>
    <scope>NUCLEOTIDE SEQUENCE</scope>
    <source>
        <tissue evidence="1">Shoot tissue taken approximately 20 cm above the soil surface</tissue>
    </source>
</reference>
<evidence type="ECO:0000313" key="1">
    <source>
        <dbReference type="EMBL" id="JAE13314.1"/>
    </source>
</evidence>
<dbReference type="EMBL" id="GBRH01184582">
    <property type="protein sequence ID" value="JAE13314.1"/>
    <property type="molecule type" value="Transcribed_RNA"/>
</dbReference>